<dbReference type="AlphaFoldDB" id="A0A1X1SZ60"/>
<protein>
    <submittedName>
        <fullName evidence="1">Uncharacterized protein</fullName>
    </submittedName>
</protein>
<sequence>MLRAVVGSVLPVRCHWCGKTGQEIACDFEIDADLCRGITKGQSVPNVVMQAVDIGVVGVAARQL</sequence>
<comment type="caution">
    <text evidence="1">The sequence shown here is derived from an EMBL/GenBank/DDBJ whole genome shotgun (WGS) entry which is preliminary data.</text>
</comment>
<accession>A0A1X1SZ60</accession>
<organism evidence="1 2">
    <name type="scientific">Mycolicibacterium doricum</name>
    <dbReference type="NCBI Taxonomy" id="126673"/>
    <lineage>
        <taxon>Bacteria</taxon>
        <taxon>Bacillati</taxon>
        <taxon>Actinomycetota</taxon>
        <taxon>Actinomycetes</taxon>
        <taxon>Mycobacteriales</taxon>
        <taxon>Mycobacteriaceae</taxon>
        <taxon>Mycolicibacterium</taxon>
    </lineage>
</organism>
<name>A0A1X1SZ60_9MYCO</name>
<evidence type="ECO:0000313" key="2">
    <source>
        <dbReference type="Proteomes" id="UP000193564"/>
    </source>
</evidence>
<gene>
    <name evidence="1" type="ORF">AWC01_16775</name>
</gene>
<dbReference type="Proteomes" id="UP000193564">
    <property type="component" value="Unassembled WGS sequence"/>
</dbReference>
<reference evidence="1 2" key="1">
    <citation type="submission" date="2016-01" db="EMBL/GenBank/DDBJ databases">
        <title>The new phylogeny of the genus Mycobacterium.</title>
        <authorList>
            <person name="Tarcisio F."/>
            <person name="Conor M."/>
            <person name="Antonella G."/>
            <person name="Elisabetta G."/>
            <person name="Giulia F.S."/>
            <person name="Sara T."/>
            <person name="Anna F."/>
            <person name="Clotilde B."/>
            <person name="Roberto B."/>
            <person name="Veronica D.S."/>
            <person name="Fabio R."/>
            <person name="Monica P."/>
            <person name="Olivier J."/>
            <person name="Enrico T."/>
            <person name="Nicola S."/>
        </authorList>
    </citation>
    <scope>NUCLEOTIDE SEQUENCE [LARGE SCALE GENOMIC DNA]</scope>
    <source>
        <strain evidence="1 2">DSM 44339</strain>
    </source>
</reference>
<dbReference type="EMBL" id="LQOS01000054">
    <property type="protein sequence ID" value="ORV36967.1"/>
    <property type="molecule type" value="Genomic_DNA"/>
</dbReference>
<keyword evidence="2" id="KW-1185">Reference proteome</keyword>
<proteinExistence type="predicted"/>
<evidence type="ECO:0000313" key="1">
    <source>
        <dbReference type="EMBL" id="ORV36967.1"/>
    </source>
</evidence>